<keyword evidence="5 12" id="KW-0378">Hydrolase</keyword>
<evidence type="ECO:0000256" key="6">
    <source>
        <dbReference type="ARBA" id="ARBA00022813"/>
    </source>
</evidence>
<dbReference type="PATRIC" id="fig|1184267.3.peg.468"/>
<evidence type="ECO:0000256" key="5">
    <source>
        <dbReference type="ARBA" id="ARBA00022801"/>
    </source>
</evidence>
<dbReference type="InterPro" id="IPR036286">
    <property type="entry name" value="LexA/Signal_pep-like_sf"/>
</dbReference>
<evidence type="ECO:0000259" key="14">
    <source>
        <dbReference type="Pfam" id="PF00717"/>
    </source>
</evidence>
<feature type="DNA-binding region" description="H-T-H motif" evidence="12">
    <location>
        <begin position="36"/>
        <end position="56"/>
    </location>
</feature>
<keyword evidence="3 12" id="KW-0235">DNA replication</keyword>
<evidence type="ECO:0000313" key="17">
    <source>
        <dbReference type="Proteomes" id="UP000012040"/>
    </source>
</evidence>
<dbReference type="InterPro" id="IPR039418">
    <property type="entry name" value="LexA-like"/>
</dbReference>
<dbReference type="SUPFAM" id="SSF46785">
    <property type="entry name" value="Winged helix' DNA-binding domain"/>
    <property type="match status" value="1"/>
</dbReference>
<dbReference type="GO" id="GO:0006260">
    <property type="term" value="P:DNA replication"/>
    <property type="evidence" value="ECO:0007669"/>
    <property type="project" value="UniProtKB-UniRule"/>
</dbReference>
<comment type="subunit">
    <text evidence="12">Homodimer.</text>
</comment>
<dbReference type="Gene3D" id="1.10.10.10">
    <property type="entry name" value="Winged helix-like DNA-binding domain superfamily/Winged helix DNA-binding domain"/>
    <property type="match status" value="1"/>
</dbReference>
<evidence type="ECO:0000256" key="7">
    <source>
        <dbReference type="ARBA" id="ARBA00023015"/>
    </source>
</evidence>
<comment type="catalytic activity">
    <reaction evidence="12">
        <text>Hydrolysis of Ala-|-Gly bond in repressor LexA.</text>
        <dbReference type="EC" id="3.4.21.88"/>
    </reaction>
</comment>
<dbReference type="GO" id="GO:0045892">
    <property type="term" value="P:negative regulation of DNA-templated transcription"/>
    <property type="evidence" value="ECO:0007669"/>
    <property type="project" value="UniProtKB-UniRule"/>
</dbReference>
<dbReference type="HAMAP" id="MF_00015">
    <property type="entry name" value="LexA"/>
    <property type="match status" value="1"/>
</dbReference>
<feature type="site" description="Cleavage; by autolysis" evidence="12">
    <location>
        <begin position="130"/>
        <end position="131"/>
    </location>
</feature>
<evidence type="ECO:0000256" key="2">
    <source>
        <dbReference type="ARBA" id="ARBA00022491"/>
    </source>
</evidence>
<dbReference type="NCBIfam" id="TIGR00498">
    <property type="entry name" value="lexA"/>
    <property type="match status" value="1"/>
</dbReference>
<dbReference type="GO" id="GO:0004252">
    <property type="term" value="F:serine-type endopeptidase activity"/>
    <property type="evidence" value="ECO:0007669"/>
    <property type="project" value="UniProtKB-UniRule"/>
</dbReference>
<evidence type="ECO:0000313" key="16">
    <source>
        <dbReference type="EMBL" id="AGH94681.1"/>
    </source>
</evidence>
<keyword evidence="2 12" id="KW-0678">Repressor</keyword>
<keyword evidence="8 12" id="KW-0238">DNA-binding</keyword>
<dbReference type="GO" id="GO:0006281">
    <property type="term" value="P:DNA repair"/>
    <property type="evidence" value="ECO:0007669"/>
    <property type="project" value="UniProtKB-UniRule"/>
</dbReference>
<dbReference type="Pfam" id="PF00717">
    <property type="entry name" value="Peptidase_S24"/>
    <property type="match status" value="1"/>
</dbReference>
<dbReference type="EC" id="3.4.21.88" evidence="12"/>
<dbReference type="GO" id="GO:0003677">
    <property type="term" value="F:DNA binding"/>
    <property type="evidence" value="ECO:0007669"/>
    <property type="project" value="UniProtKB-UniRule"/>
</dbReference>
<evidence type="ECO:0000256" key="12">
    <source>
        <dbReference type="HAMAP-Rule" id="MF_00015"/>
    </source>
</evidence>
<keyword evidence="11 12" id="KW-0742">SOS response</keyword>
<dbReference type="STRING" id="1184267.A11Q_461"/>
<dbReference type="GO" id="GO:0006508">
    <property type="term" value="P:proteolysis"/>
    <property type="evidence" value="ECO:0007669"/>
    <property type="project" value="InterPro"/>
</dbReference>
<dbReference type="Gene3D" id="2.10.109.10">
    <property type="entry name" value="Umud Fragment, subunit A"/>
    <property type="match status" value="1"/>
</dbReference>
<gene>
    <name evidence="12" type="primary">lexA</name>
    <name evidence="16" type="ORF">A11Q_461</name>
</gene>
<keyword evidence="10 12" id="KW-0234">DNA repair</keyword>
<evidence type="ECO:0000256" key="3">
    <source>
        <dbReference type="ARBA" id="ARBA00022705"/>
    </source>
</evidence>
<dbReference type="SUPFAM" id="SSF51306">
    <property type="entry name" value="LexA/Signal peptidase"/>
    <property type="match status" value="1"/>
</dbReference>
<evidence type="ECO:0000256" key="1">
    <source>
        <dbReference type="ARBA" id="ARBA00007484"/>
    </source>
</evidence>
<dbReference type="InterPro" id="IPR036390">
    <property type="entry name" value="WH_DNA-bd_sf"/>
</dbReference>
<dbReference type="EMBL" id="CP003537">
    <property type="protein sequence ID" value="AGH94681.1"/>
    <property type="molecule type" value="Genomic_DNA"/>
</dbReference>
<evidence type="ECO:0000256" key="8">
    <source>
        <dbReference type="ARBA" id="ARBA00023125"/>
    </source>
</evidence>
<dbReference type="CDD" id="cd06529">
    <property type="entry name" value="S24_LexA-like"/>
    <property type="match status" value="1"/>
</dbReference>
<reference evidence="16 17" key="1">
    <citation type="journal article" date="2013" name="ISME J.">
        <title>By their genes ye shall know them: genomic signatures of predatory bacteria.</title>
        <authorList>
            <person name="Pasternak Z."/>
            <person name="Pietrokovski S."/>
            <person name="Rotem O."/>
            <person name="Gophna U."/>
            <person name="Lurie-Weinberger M.N."/>
            <person name="Jurkevitch E."/>
        </authorList>
    </citation>
    <scope>NUCLEOTIDE SEQUENCE [LARGE SCALE GENOMIC DNA]</scope>
    <source>
        <strain evidence="16 17">JSS</strain>
    </source>
</reference>
<feature type="active site" description="For autocatalytic cleavage activity" evidence="12">
    <location>
        <position position="165"/>
    </location>
</feature>
<dbReference type="PANTHER" id="PTHR33516">
    <property type="entry name" value="LEXA REPRESSOR"/>
    <property type="match status" value="1"/>
</dbReference>
<dbReference type="Proteomes" id="UP000012040">
    <property type="component" value="Chromosome"/>
</dbReference>
<accession>M4V9H7</accession>
<dbReference type="RefSeq" id="WP_015469171.1">
    <property type="nucleotide sequence ID" value="NC_020813.1"/>
</dbReference>
<dbReference type="InterPro" id="IPR006197">
    <property type="entry name" value="Peptidase_S24_LexA"/>
</dbReference>
<dbReference type="InterPro" id="IPR015927">
    <property type="entry name" value="Peptidase_S24_S26A/B/C"/>
</dbReference>
<organism evidence="16 17">
    <name type="scientific">Pseudobdellovibrio exovorus JSS</name>
    <dbReference type="NCBI Taxonomy" id="1184267"/>
    <lineage>
        <taxon>Bacteria</taxon>
        <taxon>Pseudomonadati</taxon>
        <taxon>Bdellovibrionota</taxon>
        <taxon>Bdellovibrionia</taxon>
        <taxon>Bdellovibrionales</taxon>
        <taxon>Pseudobdellovibrionaceae</taxon>
        <taxon>Pseudobdellovibrio</taxon>
    </lineage>
</organism>
<keyword evidence="4 12" id="KW-0227">DNA damage</keyword>
<keyword evidence="7 12" id="KW-0805">Transcription regulation</keyword>
<evidence type="ECO:0000256" key="4">
    <source>
        <dbReference type="ARBA" id="ARBA00022763"/>
    </source>
</evidence>
<dbReference type="Pfam" id="PF01726">
    <property type="entry name" value="LexA_DNA_bind"/>
    <property type="match status" value="1"/>
</dbReference>
<dbReference type="OrthoDB" id="5291492at2"/>
<keyword evidence="17" id="KW-1185">Reference proteome</keyword>
<sequence>MKRNQQQPLPSLTAKEKSVLQFIEAELLHKGISPSYQEICDHFGFASFNSVQNYLKQLSQKGYVSIAQNQKRAIQLLHSAEAFQKDLIERLQIPAEPSRGSLSNQSSPKNSAFDDHMKVLPIPFLGRVAAGAPIERLTDNEFIDIPLNLVKNHKDLFALKVEGDSMIEEGIFDGDTLVIQSQATARDGDLIVASVEQEATVKRFFHKANPQTPEMGKLIELRPANKRLTSMWYQPQQVQIKGLVKALLRSY</sequence>
<comment type="function">
    <text evidence="12">Represses a number of genes involved in the response to DNA damage (SOS response), including recA and lexA. In the presence of single-stranded DNA, RecA interacts with LexA causing an autocatalytic cleavage which disrupts the DNA-binding part of LexA, leading to derepression of the SOS regulon and eventually DNA repair.</text>
</comment>
<comment type="similarity">
    <text evidence="1 12 13">Belongs to the peptidase S24 family.</text>
</comment>
<dbReference type="HOGENOM" id="CLU_066192_45_2_7"/>
<dbReference type="AlphaFoldDB" id="M4V9H7"/>
<feature type="domain" description="LexA repressor DNA-binding" evidence="15">
    <location>
        <begin position="11"/>
        <end position="73"/>
    </location>
</feature>
<dbReference type="PANTHER" id="PTHR33516:SF2">
    <property type="entry name" value="LEXA REPRESSOR-RELATED"/>
    <property type="match status" value="1"/>
</dbReference>
<dbReference type="PRINTS" id="PR00726">
    <property type="entry name" value="LEXASERPTASE"/>
</dbReference>
<keyword evidence="6 12" id="KW-0068">Autocatalytic cleavage</keyword>
<evidence type="ECO:0000256" key="9">
    <source>
        <dbReference type="ARBA" id="ARBA00023163"/>
    </source>
</evidence>
<feature type="active site" description="For autocatalytic cleavage activity" evidence="12">
    <location>
        <position position="202"/>
    </location>
</feature>
<protein>
    <recommendedName>
        <fullName evidence="12">LexA repressor</fullName>
        <ecNumber evidence="12">3.4.21.88</ecNumber>
    </recommendedName>
</protein>
<dbReference type="KEGG" id="bex:A11Q_461"/>
<dbReference type="InterPro" id="IPR036388">
    <property type="entry name" value="WH-like_DNA-bd_sf"/>
</dbReference>
<evidence type="ECO:0000256" key="10">
    <source>
        <dbReference type="ARBA" id="ARBA00023204"/>
    </source>
</evidence>
<evidence type="ECO:0000259" key="15">
    <source>
        <dbReference type="Pfam" id="PF01726"/>
    </source>
</evidence>
<dbReference type="InterPro" id="IPR006200">
    <property type="entry name" value="LexA"/>
</dbReference>
<dbReference type="InterPro" id="IPR006199">
    <property type="entry name" value="LexA_DNA-bd_dom"/>
</dbReference>
<name>M4V9H7_9BACT</name>
<keyword evidence="9 12" id="KW-0804">Transcription</keyword>
<evidence type="ECO:0000256" key="13">
    <source>
        <dbReference type="RuleBase" id="RU003991"/>
    </source>
</evidence>
<dbReference type="GO" id="GO:0009432">
    <property type="term" value="P:SOS response"/>
    <property type="evidence" value="ECO:0007669"/>
    <property type="project" value="UniProtKB-UniRule"/>
</dbReference>
<dbReference type="eggNOG" id="COG1974">
    <property type="taxonomic scope" value="Bacteria"/>
</dbReference>
<evidence type="ECO:0000256" key="11">
    <source>
        <dbReference type="ARBA" id="ARBA00023236"/>
    </source>
</evidence>
<dbReference type="InterPro" id="IPR050077">
    <property type="entry name" value="LexA_repressor"/>
</dbReference>
<feature type="domain" description="Peptidase S24/S26A/S26B/S26C" evidence="14">
    <location>
        <begin position="123"/>
        <end position="244"/>
    </location>
</feature>
<proteinExistence type="inferred from homology"/>